<reference evidence="4" key="1">
    <citation type="submission" date="2012-03" db="EMBL/GenBank/DDBJ databases">
        <title>Complete sequence of Natronobacterium gregoryi SP2.</title>
        <authorList>
            <person name="Lucas S."/>
            <person name="Han J."/>
            <person name="Lapidus A."/>
            <person name="Cheng J.-F."/>
            <person name="Goodwin L."/>
            <person name="Pitluck S."/>
            <person name="Peters L."/>
            <person name="Mikhailova N."/>
            <person name="Teshima H."/>
            <person name="Detter J.C."/>
            <person name="Han C."/>
            <person name="Tapia R."/>
            <person name="Land M."/>
            <person name="Hauser L."/>
            <person name="Kyrpides N."/>
            <person name="Ivanova N."/>
            <person name="Pagani I."/>
            <person name="Sproer C."/>
            <person name="Anderson I."/>
            <person name="Woyke T."/>
        </authorList>
    </citation>
    <scope>NUCLEOTIDE SEQUENCE [LARGE SCALE GENOMIC DNA]</scope>
    <source>
        <strain evidence="4">ATCC 43098 / CCM 3738 / NCIMB 2189 / SP2</strain>
    </source>
</reference>
<keyword evidence="4" id="KW-1185">Reference proteome</keyword>
<dbReference type="Pfam" id="PF12762">
    <property type="entry name" value="DDE_Tnp_IS1595"/>
    <property type="match status" value="1"/>
</dbReference>
<dbReference type="InterPro" id="IPR024445">
    <property type="entry name" value="Tnp_ISXO2-like"/>
</dbReference>
<dbReference type="EMBL" id="CP003377">
    <property type="protein sequence ID" value="AFZ73925.1"/>
    <property type="molecule type" value="Genomic_DNA"/>
</dbReference>
<dbReference type="PANTHER" id="PTHR33293:SF1">
    <property type="entry name" value="INSERTION ELEMENT IS1 1 PROTEIN INSB-RELATED"/>
    <property type="match status" value="1"/>
</dbReference>
<dbReference type="Proteomes" id="UP000010468">
    <property type="component" value="Chromosome"/>
</dbReference>
<feature type="compositionally biased region" description="Basic and acidic residues" evidence="1">
    <location>
        <begin position="138"/>
        <end position="147"/>
    </location>
</feature>
<dbReference type="InterPro" id="IPR051354">
    <property type="entry name" value="Transposase_27_IS1"/>
</dbReference>
<evidence type="ECO:0000259" key="2">
    <source>
        <dbReference type="SMART" id="SM01126"/>
    </source>
</evidence>
<gene>
    <name evidence="3" type="ordered locus">Natgr_2781</name>
</gene>
<dbReference type="GeneID" id="14209376"/>
<organism evidence="3 4">
    <name type="scientific">Natronobacterium gregoryi (strain ATCC 43098 / DSM 3393 / CCM 3738 / CIP 104747 / IAM 13177 / JCM 8860 / NBRC 102187 / NCIMB 2189 / SP2)</name>
    <dbReference type="NCBI Taxonomy" id="797304"/>
    <lineage>
        <taxon>Archaea</taxon>
        <taxon>Methanobacteriati</taxon>
        <taxon>Methanobacteriota</taxon>
        <taxon>Stenosarchaea group</taxon>
        <taxon>Halobacteria</taxon>
        <taxon>Halobacteriales</taxon>
        <taxon>Natrialbaceae</taxon>
        <taxon>Natronobacterium</taxon>
    </lineage>
</organism>
<evidence type="ECO:0000313" key="3">
    <source>
        <dbReference type="EMBL" id="AFZ73925.1"/>
    </source>
</evidence>
<dbReference type="NCBIfam" id="NF033547">
    <property type="entry name" value="transpos_IS1595"/>
    <property type="match status" value="1"/>
</dbReference>
<feature type="region of interest" description="Disordered" evidence="1">
    <location>
        <begin position="138"/>
        <end position="162"/>
    </location>
</feature>
<evidence type="ECO:0000313" key="4">
    <source>
        <dbReference type="Proteomes" id="UP000010468"/>
    </source>
</evidence>
<dbReference type="KEGG" id="nge:Natgr_2781"/>
<proteinExistence type="predicted"/>
<dbReference type="SMART" id="SM01126">
    <property type="entry name" value="DDE_Tnp_IS1595"/>
    <property type="match status" value="1"/>
</dbReference>
<dbReference type="eggNOG" id="arCOG02132">
    <property type="taxonomic scope" value="Archaea"/>
</dbReference>
<dbReference type="Pfam" id="PF12760">
    <property type="entry name" value="Zn_ribbon_IS1595"/>
    <property type="match status" value="1"/>
</dbReference>
<dbReference type="HOGENOM" id="CLU_044348_1_2_2"/>
<dbReference type="PANTHER" id="PTHR33293">
    <property type="entry name" value="INSERTION ELEMENT IS1 1 PROTEIN INSB-RELATED"/>
    <property type="match status" value="1"/>
</dbReference>
<sequence length="294" mass="33959">MFPVEVFRSEASAANLLEQVRWREGLQCPRCQSESVIKYGSYREYQRYRCKNCGRTFNDKTGTIFAHAKIGLDKLLFAFYSLLRFNTSIRQLDAEIDVSYRSLHRRVERFARTLDAPQLDLVGPVEIDEFYVSAGKKGRERDQESRSRGLSTRGRGTYEQDKPPVFTIVDRGTGDRYVIPAKSADESTIRLLLENRQKEPLTVYTDGFRAYDPLAEDDAFDREYVVHGDGEYANENVHVNTCESHGSLLRPWLSPHRGISKDKLTQYLRAFQLRRKLLRKPGREALKHAIKATL</sequence>
<evidence type="ECO:0000256" key="1">
    <source>
        <dbReference type="SAM" id="MobiDB-lite"/>
    </source>
</evidence>
<protein>
    <recommendedName>
        <fullName evidence="2">ISXO2-like transposase domain-containing protein</fullName>
    </recommendedName>
</protein>
<accession>L0ALJ3</accession>
<dbReference type="InterPro" id="IPR024442">
    <property type="entry name" value="Transposase_Zn_ribbon"/>
</dbReference>
<name>L0ALJ3_NATGS</name>
<feature type="domain" description="ISXO2-like transposase" evidence="2">
    <location>
        <begin position="120"/>
        <end position="276"/>
    </location>
</feature>
<dbReference type="AlphaFoldDB" id="L0ALJ3"/>
<dbReference type="RefSeq" id="WP_015233702.1">
    <property type="nucleotide sequence ID" value="NC_019792.1"/>
</dbReference>